<evidence type="ECO:0000259" key="1">
    <source>
        <dbReference type="Pfam" id="PF07508"/>
    </source>
</evidence>
<organism evidence="3 4">
    <name type="scientific">Vibrio diazotrophicus</name>
    <dbReference type="NCBI Taxonomy" id="685"/>
    <lineage>
        <taxon>Bacteria</taxon>
        <taxon>Pseudomonadati</taxon>
        <taxon>Pseudomonadota</taxon>
        <taxon>Gammaproteobacteria</taxon>
        <taxon>Vibrionales</taxon>
        <taxon>Vibrionaceae</taxon>
        <taxon>Vibrio</taxon>
    </lineage>
</organism>
<gene>
    <name evidence="3" type="ORF">DET48_12912</name>
</gene>
<dbReference type="Pfam" id="PF13132">
    <property type="entry name" value="DUF3950"/>
    <property type="match status" value="1"/>
</dbReference>
<comment type="caution">
    <text evidence="3">The sequence shown here is derived from an EMBL/GenBank/DDBJ whole genome shotgun (WGS) entry which is preliminary data.</text>
</comment>
<protein>
    <submittedName>
        <fullName evidence="3">Recombinase</fullName>
    </submittedName>
</protein>
<evidence type="ECO:0000259" key="2">
    <source>
        <dbReference type="Pfam" id="PF13132"/>
    </source>
</evidence>
<name>A0A329E601_VIBDI</name>
<dbReference type="GO" id="GO:0000150">
    <property type="term" value="F:DNA strand exchange activity"/>
    <property type="evidence" value="ECO:0007669"/>
    <property type="project" value="InterPro"/>
</dbReference>
<feature type="domain" description="DUF3950" evidence="2">
    <location>
        <begin position="38"/>
        <end position="53"/>
    </location>
</feature>
<feature type="domain" description="Recombinase" evidence="1">
    <location>
        <begin position="81"/>
        <end position="126"/>
    </location>
</feature>
<dbReference type="Proteomes" id="UP000248729">
    <property type="component" value="Unassembled WGS sequence"/>
</dbReference>
<sequence length="133" mass="15065">MSKFIKLCSQNCNRYSIKKYIRFERELLNAINDSRSDTESFSAWVKGACRDKLNCGEPICSEPHAELTINTDLTMSDSALVIQMHEEGLFNQQIADALNERGIKPQSGTKKWTRAGVSKILKASLYSKNDMKN</sequence>
<dbReference type="InterPro" id="IPR025030">
    <property type="entry name" value="DUF3950"/>
</dbReference>
<evidence type="ECO:0000313" key="4">
    <source>
        <dbReference type="Proteomes" id="UP000248729"/>
    </source>
</evidence>
<dbReference type="GO" id="GO:0003677">
    <property type="term" value="F:DNA binding"/>
    <property type="evidence" value="ECO:0007669"/>
    <property type="project" value="InterPro"/>
</dbReference>
<accession>A0A329E601</accession>
<dbReference type="InterPro" id="IPR011109">
    <property type="entry name" value="DNA_bind_recombinase_dom"/>
</dbReference>
<reference evidence="3 4" key="1">
    <citation type="submission" date="2018-06" db="EMBL/GenBank/DDBJ databases">
        <title>Freshwater and sediment microbial communities from various areas in North America, analyzing microbe dynamics in response to fracking.</title>
        <authorList>
            <person name="Lamendella R."/>
        </authorList>
    </citation>
    <scope>NUCLEOTIDE SEQUENCE [LARGE SCALE GENOMIC DNA]</scope>
    <source>
        <strain evidence="3 4">99A</strain>
    </source>
</reference>
<evidence type="ECO:0000313" key="3">
    <source>
        <dbReference type="EMBL" id="RAS59100.1"/>
    </source>
</evidence>
<dbReference type="AlphaFoldDB" id="A0A329E601"/>
<dbReference type="RefSeq" id="WP_112404497.1">
    <property type="nucleotide sequence ID" value="NZ_QLTR01000029.1"/>
</dbReference>
<dbReference type="EMBL" id="QLTR01000029">
    <property type="protein sequence ID" value="RAS59100.1"/>
    <property type="molecule type" value="Genomic_DNA"/>
</dbReference>
<dbReference type="Pfam" id="PF07508">
    <property type="entry name" value="Recombinase"/>
    <property type="match status" value="1"/>
</dbReference>
<proteinExistence type="predicted"/>